<evidence type="ECO:0000313" key="3">
    <source>
        <dbReference type="Proteomes" id="UP000730161"/>
    </source>
</evidence>
<comment type="caution">
    <text evidence="2">The sequence shown here is derived from an EMBL/GenBank/DDBJ whole genome shotgun (WGS) entry which is preliminary data.</text>
</comment>
<protein>
    <submittedName>
        <fullName evidence="2">Pyridoxamine 5'-phosphate oxidase</fullName>
    </submittedName>
</protein>
<dbReference type="Pfam" id="PF01243">
    <property type="entry name" value="PNPOx_N"/>
    <property type="match status" value="1"/>
</dbReference>
<dbReference type="RefSeq" id="WP_211531677.1">
    <property type="nucleotide sequence ID" value="NZ_JWHL01000024.1"/>
</dbReference>
<accession>A0A8J7WBI6</accession>
<dbReference type="EMBL" id="JWHL01000024">
    <property type="protein sequence ID" value="MBR1369920.1"/>
    <property type="molecule type" value="Genomic_DNA"/>
</dbReference>
<dbReference type="OrthoDB" id="129364at2157"/>
<dbReference type="Gene3D" id="2.30.110.10">
    <property type="entry name" value="Electron Transport, Fmn-binding Protein, Chain A"/>
    <property type="match status" value="1"/>
</dbReference>
<gene>
    <name evidence="2" type="ORF">RJ53_10705</name>
</gene>
<proteinExistence type="predicted"/>
<evidence type="ECO:0000259" key="1">
    <source>
        <dbReference type="Pfam" id="PF01243"/>
    </source>
</evidence>
<feature type="domain" description="Pyridoxamine 5'-phosphate oxidase N-terminal" evidence="1">
    <location>
        <begin position="5"/>
        <end position="127"/>
    </location>
</feature>
<dbReference type="Proteomes" id="UP000730161">
    <property type="component" value="Unassembled WGS sequence"/>
</dbReference>
<dbReference type="AlphaFoldDB" id="A0A8J7WBI6"/>
<keyword evidence="3" id="KW-1185">Reference proteome</keyword>
<evidence type="ECO:0000313" key="2">
    <source>
        <dbReference type="EMBL" id="MBR1369920.1"/>
    </source>
</evidence>
<dbReference type="InterPro" id="IPR012349">
    <property type="entry name" value="Split_barrel_FMN-bd"/>
</dbReference>
<name>A0A8J7WBI6_9EURY</name>
<dbReference type="SUPFAM" id="SSF50475">
    <property type="entry name" value="FMN-binding split barrel"/>
    <property type="match status" value="1"/>
</dbReference>
<reference evidence="2" key="1">
    <citation type="submission" date="2014-12" db="EMBL/GenBank/DDBJ databases">
        <authorList>
            <person name="Huang H.-H."/>
            <person name="Chen S.-C."/>
            <person name="Lai M.-C."/>
        </authorList>
    </citation>
    <scope>NUCLEOTIDE SEQUENCE</scope>
    <source>
        <strain evidence="2">K1F9705b</strain>
    </source>
</reference>
<organism evidence="2 3">
    <name type="scientific">Methanocalculus chunghsingensis</name>
    <dbReference type="NCBI Taxonomy" id="156457"/>
    <lineage>
        <taxon>Archaea</taxon>
        <taxon>Methanobacteriati</taxon>
        <taxon>Methanobacteriota</taxon>
        <taxon>Stenosarchaea group</taxon>
        <taxon>Methanomicrobia</taxon>
        <taxon>Methanomicrobiales</taxon>
        <taxon>Methanocalculaceae</taxon>
        <taxon>Methanocalculus</taxon>
    </lineage>
</organism>
<dbReference type="InterPro" id="IPR011576">
    <property type="entry name" value="Pyridox_Oxase_N"/>
</dbReference>
<sequence>MDFSECVKFANENPLTYIATMDGDQPRVRAFAMWFADETGFYYHTGIGKSVWKQLTKNAKVELCFYSPGDNAGTMMRVSGLIEPVSDITLRKRLIEERPWLLEIGITGAADPKLVIFRVAHGEAYFWTMEYNNREAEAPRVTF</sequence>